<dbReference type="Proteomes" id="UP000028045">
    <property type="component" value="Unassembled WGS sequence"/>
</dbReference>
<evidence type="ECO:0000313" key="2">
    <source>
        <dbReference type="Proteomes" id="UP000028045"/>
    </source>
</evidence>
<protein>
    <submittedName>
        <fullName evidence="1">Uncharacterized protein</fullName>
    </submittedName>
</protein>
<accession>A0A084B370</accession>
<dbReference type="EMBL" id="KL648097">
    <property type="protein sequence ID" value="KEY71999.1"/>
    <property type="molecule type" value="Genomic_DNA"/>
</dbReference>
<dbReference type="HOGENOM" id="CLU_1826553_0_0_1"/>
<keyword evidence="2" id="KW-1185">Reference proteome</keyword>
<reference evidence="1 2" key="1">
    <citation type="journal article" date="2014" name="BMC Genomics">
        <title>Comparative genome sequencing reveals chemotype-specific gene clusters in the toxigenic black mold Stachybotrys.</title>
        <authorList>
            <person name="Semeiks J."/>
            <person name="Borek D."/>
            <person name="Otwinowski Z."/>
            <person name="Grishin N.V."/>
        </authorList>
    </citation>
    <scope>NUCLEOTIDE SEQUENCE [LARGE SCALE GENOMIC DNA]</scope>
    <source>
        <strain evidence="2">CBS 109288 / IBT 7711</strain>
    </source>
</reference>
<organism evidence="1 2">
    <name type="scientific">Stachybotrys chartarum (strain CBS 109288 / IBT 7711)</name>
    <name type="common">Toxic black mold</name>
    <name type="synonym">Stilbospora chartarum</name>
    <dbReference type="NCBI Taxonomy" id="1280523"/>
    <lineage>
        <taxon>Eukaryota</taxon>
        <taxon>Fungi</taxon>
        <taxon>Dikarya</taxon>
        <taxon>Ascomycota</taxon>
        <taxon>Pezizomycotina</taxon>
        <taxon>Sordariomycetes</taxon>
        <taxon>Hypocreomycetidae</taxon>
        <taxon>Hypocreales</taxon>
        <taxon>Stachybotryaceae</taxon>
        <taxon>Stachybotrys</taxon>
    </lineage>
</organism>
<proteinExistence type="predicted"/>
<evidence type="ECO:0000313" key="1">
    <source>
        <dbReference type="EMBL" id="KEY71999.1"/>
    </source>
</evidence>
<dbReference type="AlphaFoldDB" id="A0A084B370"/>
<sequence length="141" mass="15362">MRDNNSRPANASRLLAEFFPTAVALGREAWALCKNPMPVRKSCCLPVEEDEEDEEEPGRLSAGRRFRVVAYDLLGVQHSVQGVACFGCQGAEEHSSPGVEHLEPEYDIMLGLGSKGGIEDPLQLSVVSRVRVGKVLQSQSP</sequence>
<name>A0A084B370_STACB</name>
<gene>
    <name evidence="1" type="ORF">S7711_10330</name>
</gene>